<evidence type="ECO:0000256" key="7">
    <source>
        <dbReference type="ARBA" id="ARBA00005412"/>
    </source>
</evidence>
<evidence type="ECO:0000256" key="15">
    <source>
        <dbReference type="ARBA" id="ARBA00023027"/>
    </source>
</evidence>
<evidence type="ECO:0000256" key="14">
    <source>
        <dbReference type="ARBA" id="ARBA00022833"/>
    </source>
</evidence>
<dbReference type="InterPro" id="IPR016037">
    <property type="entry name" value="DHQ_synth_AroB"/>
</dbReference>
<evidence type="ECO:0000259" key="21">
    <source>
        <dbReference type="Pfam" id="PF24621"/>
    </source>
</evidence>
<evidence type="ECO:0000313" key="23">
    <source>
        <dbReference type="Proteomes" id="UP000602745"/>
    </source>
</evidence>
<dbReference type="GO" id="GO:0009073">
    <property type="term" value="P:aromatic amino acid family biosynthetic process"/>
    <property type="evidence" value="ECO:0007669"/>
    <property type="project" value="UniProtKB-KW"/>
</dbReference>
<comment type="cofactor">
    <cofactor evidence="2 19">
        <name>NAD(+)</name>
        <dbReference type="ChEBI" id="CHEBI:57540"/>
    </cofactor>
</comment>
<dbReference type="InterPro" id="IPR030960">
    <property type="entry name" value="DHQS/DOIS_N"/>
</dbReference>
<evidence type="ECO:0000256" key="12">
    <source>
        <dbReference type="ARBA" id="ARBA00022723"/>
    </source>
</evidence>
<evidence type="ECO:0000313" key="22">
    <source>
        <dbReference type="EMBL" id="GGE52669.1"/>
    </source>
</evidence>
<feature type="domain" description="3-dehydroquinate synthase C-terminal" evidence="21">
    <location>
        <begin position="190"/>
        <end position="339"/>
    </location>
</feature>
<dbReference type="AlphaFoldDB" id="A0A8J2YMA1"/>
<comment type="caution">
    <text evidence="19">Lacks conserved residue(s) required for the propagation of feature annotation.</text>
</comment>
<evidence type="ECO:0000256" key="9">
    <source>
        <dbReference type="ARBA" id="ARBA00017684"/>
    </source>
</evidence>
<evidence type="ECO:0000256" key="13">
    <source>
        <dbReference type="ARBA" id="ARBA00022741"/>
    </source>
</evidence>
<keyword evidence="11 19" id="KW-0028">Amino-acid biosynthesis</keyword>
<keyword evidence="16 19" id="KW-0057">Aromatic amino acid biosynthesis</keyword>
<dbReference type="SUPFAM" id="SSF56796">
    <property type="entry name" value="Dehydroquinate synthase-like"/>
    <property type="match status" value="1"/>
</dbReference>
<dbReference type="NCBIfam" id="TIGR01357">
    <property type="entry name" value="aroB"/>
    <property type="match status" value="1"/>
</dbReference>
<evidence type="ECO:0000256" key="11">
    <source>
        <dbReference type="ARBA" id="ARBA00022605"/>
    </source>
</evidence>
<dbReference type="PANTHER" id="PTHR43622:SF7">
    <property type="entry name" value="3-DEHYDROQUINATE SYNTHASE, CHLOROPLASTIC"/>
    <property type="match status" value="1"/>
</dbReference>
<dbReference type="RefSeq" id="WP_188410842.1">
    <property type="nucleotide sequence ID" value="NZ_BMCP01000005.1"/>
</dbReference>
<comment type="caution">
    <text evidence="22">The sequence shown here is derived from an EMBL/GenBank/DDBJ whole genome shotgun (WGS) entry which is preliminary data.</text>
</comment>
<dbReference type="GO" id="GO:0003856">
    <property type="term" value="F:3-dehydroquinate synthase activity"/>
    <property type="evidence" value="ECO:0007669"/>
    <property type="project" value="UniProtKB-UniRule"/>
</dbReference>
<feature type="domain" description="3-dehydroquinate synthase N-terminal" evidence="20">
    <location>
        <begin position="77"/>
        <end position="188"/>
    </location>
</feature>
<reference evidence="22" key="1">
    <citation type="journal article" date="2014" name="Int. J. Syst. Evol. Microbiol.">
        <title>Complete genome sequence of Corynebacterium casei LMG S-19264T (=DSM 44701T), isolated from a smear-ripened cheese.</title>
        <authorList>
            <consortium name="US DOE Joint Genome Institute (JGI-PGF)"/>
            <person name="Walter F."/>
            <person name="Albersmeier A."/>
            <person name="Kalinowski J."/>
            <person name="Ruckert C."/>
        </authorList>
    </citation>
    <scope>NUCLEOTIDE SEQUENCE</scope>
    <source>
        <strain evidence="22">CCM 7684</strain>
    </source>
</reference>
<organism evidence="22 23">
    <name type="scientific">Agaricicola taiwanensis</name>
    <dbReference type="NCBI Taxonomy" id="591372"/>
    <lineage>
        <taxon>Bacteria</taxon>
        <taxon>Pseudomonadati</taxon>
        <taxon>Pseudomonadota</taxon>
        <taxon>Alphaproteobacteria</taxon>
        <taxon>Rhodobacterales</taxon>
        <taxon>Paracoccaceae</taxon>
        <taxon>Agaricicola</taxon>
    </lineage>
</organism>
<keyword evidence="10 19" id="KW-0963">Cytoplasm</keyword>
<evidence type="ECO:0000256" key="1">
    <source>
        <dbReference type="ARBA" id="ARBA00001393"/>
    </source>
</evidence>
<dbReference type="HAMAP" id="MF_00110">
    <property type="entry name" value="DHQ_synthase"/>
    <property type="match status" value="1"/>
</dbReference>
<keyword evidence="23" id="KW-1185">Reference proteome</keyword>
<gene>
    <name evidence="19 22" type="primary">aroB</name>
    <name evidence="22" type="ORF">GCM10007276_32140</name>
</gene>
<dbReference type="InterPro" id="IPR050071">
    <property type="entry name" value="Dehydroquinate_synthase"/>
</dbReference>
<feature type="binding site" evidence="19">
    <location>
        <position position="255"/>
    </location>
    <ligand>
        <name>Zn(2+)</name>
        <dbReference type="ChEBI" id="CHEBI:29105"/>
    </ligand>
</feature>
<evidence type="ECO:0000256" key="18">
    <source>
        <dbReference type="ARBA" id="ARBA00023285"/>
    </source>
</evidence>
<evidence type="ECO:0000256" key="17">
    <source>
        <dbReference type="ARBA" id="ARBA00023239"/>
    </source>
</evidence>
<dbReference type="Pfam" id="PF24621">
    <property type="entry name" value="DHQS_C"/>
    <property type="match status" value="1"/>
</dbReference>
<comment type="catalytic activity">
    <reaction evidence="1 19">
        <text>7-phospho-2-dehydro-3-deoxy-D-arabino-heptonate = 3-dehydroquinate + phosphate</text>
        <dbReference type="Rhea" id="RHEA:21968"/>
        <dbReference type="ChEBI" id="CHEBI:32364"/>
        <dbReference type="ChEBI" id="CHEBI:43474"/>
        <dbReference type="ChEBI" id="CHEBI:58394"/>
        <dbReference type="EC" id="4.2.3.4"/>
    </reaction>
</comment>
<comment type="subcellular location">
    <subcellularLocation>
        <location evidence="5 19">Cytoplasm</location>
    </subcellularLocation>
</comment>
<dbReference type="Gene3D" id="1.20.1090.10">
    <property type="entry name" value="Dehydroquinate synthase-like - alpha domain"/>
    <property type="match status" value="1"/>
</dbReference>
<keyword evidence="14 19" id="KW-0862">Zinc</keyword>
<dbReference type="UniPathway" id="UPA00053">
    <property type="reaction ID" value="UER00085"/>
</dbReference>
<feature type="binding site" evidence="19">
    <location>
        <position position="193"/>
    </location>
    <ligand>
        <name>Zn(2+)</name>
        <dbReference type="ChEBI" id="CHEBI:29105"/>
    </ligand>
</feature>
<comment type="cofactor">
    <cofactor evidence="3">
        <name>Zn(2+)</name>
        <dbReference type="ChEBI" id="CHEBI:29105"/>
    </cofactor>
</comment>
<keyword evidence="13 19" id="KW-0547">Nucleotide-binding</keyword>
<dbReference type="Proteomes" id="UP000602745">
    <property type="component" value="Unassembled WGS sequence"/>
</dbReference>
<evidence type="ECO:0000256" key="6">
    <source>
        <dbReference type="ARBA" id="ARBA00004661"/>
    </source>
</evidence>
<comment type="pathway">
    <text evidence="6 19">Metabolic intermediate biosynthesis; chorismate biosynthesis; chorismate from D-erythrose 4-phosphate and phosphoenolpyruvate: step 2/7.</text>
</comment>
<reference evidence="22" key="2">
    <citation type="submission" date="2020-09" db="EMBL/GenBank/DDBJ databases">
        <authorList>
            <person name="Sun Q."/>
            <person name="Sedlacek I."/>
        </authorList>
    </citation>
    <scope>NUCLEOTIDE SEQUENCE</scope>
    <source>
        <strain evidence="22">CCM 7684</strain>
    </source>
</reference>
<dbReference type="GO" id="GO:0000166">
    <property type="term" value="F:nucleotide binding"/>
    <property type="evidence" value="ECO:0007669"/>
    <property type="project" value="UniProtKB-KW"/>
</dbReference>
<keyword evidence="17 19" id="KW-0456">Lyase</keyword>
<evidence type="ECO:0000259" key="20">
    <source>
        <dbReference type="Pfam" id="PF01761"/>
    </source>
</evidence>
<dbReference type="GO" id="GO:0009423">
    <property type="term" value="P:chorismate biosynthetic process"/>
    <property type="evidence" value="ECO:0007669"/>
    <property type="project" value="UniProtKB-UniRule"/>
</dbReference>
<keyword evidence="15 19" id="KW-0520">NAD</keyword>
<accession>A0A8J2YMA1</accession>
<dbReference type="PANTHER" id="PTHR43622">
    <property type="entry name" value="3-DEHYDROQUINATE SYNTHASE"/>
    <property type="match status" value="1"/>
</dbReference>
<dbReference type="PIRSF" id="PIRSF001455">
    <property type="entry name" value="DHQ_synth"/>
    <property type="match status" value="1"/>
</dbReference>
<feature type="binding site" evidence="19">
    <location>
        <begin position="114"/>
        <end position="118"/>
    </location>
    <ligand>
        <name>NAD(+)</name>
        <dbReference type="ChEBI" id="CHEBI:57540"/>
    </ligand>
</feature>
<evidence type="ECO:0000256" key="10">
    <source>
        <dbReference type="ARBA" id="ARBA00022490"/>
    </source>
</evidence>
<keyword evidence="12 19" id="KW-0479">Metal-binding</keyword>
<dbReference type="Pfam" id="PF01761">
    <property type="entry name" value="DHQ_synthase"/>
    <property type="match status" value="1"/>
</dbReference>
<comment type="function">
    <text evidence="4 19">Catalyzes the conversion of 3-deoxy-D-arabino-heptulosonate 7-phosphate (DAHP) to dehydroquinate (DHQ).</text>
</comment>
<evidence type="ECO:0000256" key="8">
    <source>
        <dbReference type="ARBA" id="ARBA00013031"/>
    </source>
</evidence>
<keyword evidence="18 19" id="KW-0170">Cobalt</keyword>
<dbReference type="Gene3D" id="3.40.50.1970">
    <property type="match status" value="1"/>
</dbReference>
<dbReference type="FunFam" id="3.40.50.1970:FF:000007">
    <property type="entry name" value="Pentafunctional AROM polypeptide"/>
    <property type="match status" value="1"/>
</dbReference>
<dbReference type="GO" id="GO:0005737">
    <property type="term" value="C:cytoplasm"/>
    <property type="evidence" value="ECO:0007669"/>
    <property type="project" value="UniProtKB-SubCell"/>
</dbReference>
<comment type="similarity">
    <text evidence="7 19">Belongs to the sugar phosphate cyclases superfamily. Dehydroquinate synthase family.</text>
</comment>
<feature type="binding site" evidence="19">
    <location>
        <position position="151"/>
    </location>
    <ligand>
        <name>NAD(+)</name>
        <dbReference type="ChEBI" id="CHEBI:57540"/>
    </ligand>
</feature>
<evidence type="ECO:0000256" key="2">
    <source>
        <dbReference type="ARBA" id="ARBA00001911"/>
    </source>
</evidence>
<feature type="binding site" evidence="19">
    <location>
        <position position="160"/>
    </location>
    <ligand>
        <name>NAD(+)</name>
        <dbReference type="ChEBI" id="CHEBI:57540"/>
    </ligand>
</feature>
<sequence length="376" mass="39114">MSDTALAAPRSTVHVALEGRGYDVEIGPGLIAGAGRLLVPLGARRVGVVTDENVARLHLDPLMASLEAGGLAASSTVVPAGEASKSFAVLEEVSNALLASKVERGDLVLALGGGVVGDLAGFAAAILRRGVRLVQMPTTLLAQVDSSVGGKTGINTRHGKNLIGAFHQPSLVLADADALSTLPLRDFRAGYAEVAKYGLINDAAFFRWLEDNWQEVFEGGPARTKAIAASCANKAGVVARDEFETGERALLNLGHTFGHALEAAVGYDDKRLVHGEGVAIGMALAFRFSAELGLVGADQADRVAAHLKAVGLPTRIQDVPGDLGDARRLLDLMGQDKKVKAGKLTFILARGVGQSFIANDVAPENVLSFLTSELSS</sequence>
<evidence type="ECO:0000256" key="16">
    <source>
        <dbReference type="ARBA" id="ARBA00023141"/>
    </source>
</evidence>
<dbReference type="EC" id="4.2.3.4" evidence="8 19"/>
<dbReference type="EMBL" id="BMCP01000005">
    <property type="protein sequence ID" value="GGE52669.1"/>
    <property type="molecule type" value="Genomic_DNA"/>
</dbReference>
<dbReference type="InterPro" id="IPR030963">
    <property type="entry name" value="DHQ_synth_fam"/>
</dbReference>
<dbReference type="InterPro" id="IPR056179">
    <property type="entry name" value="DHQS_C"/>
</dbReference>
<protein>
    <recommendedName>
        <fullName evidence="9 19">3-dehydroquinate synthase</fullName>
        <shortName evidence="19">DHQS</shortName>
        <ecNumber evidence="8 19">4.2.3.4</ecNumber>
    </recommendedName>
</protein>
<feature type="binding site" evidence="19">
    <location>
        <begin position="138"/>
        <end position="139"/>
    </location>
    <ligand>
        <name>NAD(+)</name>
        <dbReference type="ChEBI" id="CHEBI:57540"/>
    </ligand>
</feature>
<proteinExistence type="inferred from homology"/>
<evidence type="ECO:0000256" key="4">
    <source>
        <dbReference type="ARBA" id="ARBA00003485"/>
    </source>
</evidence>
<dbReference type="CDD" id="cd08195">
    <property type="entry name" value="DHQS"/>
    <property type="match status" value="1"/>
</dbReference>
<dbReference type="GO" id="GO:0046872">
    <property type="term" value="F:metal ion binding"/>
    <property type="evidence" value="ECO:0007669"/>
    <property type="project" value="UniProtKB-KW"/>
</dbReference>
<evidence type="ECO:0000256" key="5">
    <source>
        <dbReference type="ARBA" id="ARBA00004496"/>
    </source>
</evidence>
<evidence type="ECO:0000256" key="19">
    <source>
        <dbReference type="HAMAP-Rule" id="MF_00110"/>
    </source>
</evidence>
<evidence type="ECO:0000256" key="3">
    <source>
        <dbReference type="ARBA" id="ARBA00001947"/>
    </source>
</evidence>
<feature type="binding site" evidence="19">
    <location>
        <position position="274"/>
    </location>
    <ligand>
        <name>Zn(2+)</name>
        <dbReference type="ChEBI" id="CHEBI:29105"/>
    </ligand>
</feature>
<dbReference type="GO" id="GO:0008652">
    <property type="term" value="P:amino acid biosynthetic process"/>
    <property type="evidence" value="ECO:0007669"/>
    <property type="project" value="UniProtKB-KW"/>
</dbReference>
<comment type="cofactor">
    <cofactor evidence="19">
        <name>Co(2+)</name>
        <dbReference type="ChEBI" id="CHEBI:48828"/>
    </cofactor>
    <cofactor evidence="19">
        <name>Zn(2+)</name>
        <dbReference type="ChEBI" id="CHEBI:29105"/>
    </cofactor>
    <text evidence="19">Binds 1 divalent metal cation per subunit. Can use either Co(2+) or Zn(2+).</text>
</comment>
<name>A0A8J2YMA1_9RHOB</name>